<reference evidence="7" key="1">
    <citation type="journal article" date="2023" name="Science">
        <title>Elucidation of the pathway for biosynthesis of saponin adjuvants from the soapbark tree.</title>
        <authorList>
            <person name="Reed J."/>
            <person name="Orme A."/>
            <person name="El-Demerdash A."/>
            <person name="Owen C."/>
            <person name="Martin L.B.B."/>
            <person name="Misra R.C."/>
            <person name="Kikuchi S."/>
            <person name="Rejzek M."/>
            <person name="Martin A.C."/>
            <person name="Harkess A."/>
            <person name="Leebens-Mack J."/>
            <person name="Louveau T."/>
            <person name="Stephenson M.J."/>
            <person name="Osbourn A."/>
        </authorList>
    </citation>
    <scope>NUCLEOTIDE SEQUENCE</scope>
    <source>
        <strain evidence="7">S10</strain>
    </source>
</reference>
<dbReference type="PANTHER" id="PTHR31509">
    <property type="entry name" value="BPS1-LIKE PROTEIN"/>
    <property type="match status" value="1"/>
</dbReference>
<gene>
    <name evidence="7" type="ORF">O6P43_031565</name>
</gene>
<keyword evidence="8" id="KW-1185">Reference proteome</keyword>
<name>A0AAD7KVK7_QUISA</name>
<accession>A0AAD7KVK7</accession>
<feature type="region of interest" description="Disordered" evidence="6">
    <location>
        <begin position="181"/>
        <end position="205"/>
    </location>
</feature>
<keyword evidence="2" id="KW-0812">Transmembrane</keyword>
<evidence type="ECO:0000256" key="2">
    <source>
        <dbReference type="ARBA" id="ARBA00022692"/>
    </source>
</evidence>
<keyword evidence="3" id="KW-1133">Transmembrane helix</keyword>
<comment type="similarity">
    <text evidence="5">Belongs to the ROH1 family.</text>
</comment>
<evidence type="ECO:0000256" key="5">
    <source>
        <dbReference type="ARBA" id="ARBA00035114"/>
    </source>
</evidence>
<evidence type="ECO:0000313" key="7">
    <source>
        <dbReference type="EMBL" id="KAJ7946669.1"/>
    </source>
</evidence>
<dbReference type="Proteomes" id="UP001163823">
    <property type="component" value="Chromosome 13"/>
</dbReference>
<dbReference type="EMBL" id="JARAOO010000013">
    <property type="protein sequence ID" value="KAJ7946669.1"/>
    <property type="molecule type" value="Genomic_DNA"/>
</dbReference>
<dbReference type="KEGG" id="qsa:O6P43_031565"/>
<dbReference type="GO" id="GO:0016020">
    <property type="term" value="C:membrane"/>
    <property type="evidence" value="ECO:0007669"/>
    <property type="project" value="UniProtKB-SubCell"/>
</dbReference>
<evidence type="ECO:0000256" key="4">
    <source>
        <dbReference type="ARBA" id="ARBA00023136"/>
    </source>
</evidence>
<sequence length="393" mass="44355">MPSTDNRGSSSSFSSFGRSILSLRREQVHSTEASHESSPQDLDLEAFQKRVTDQFNDLSLASDDELLSIAWISKLLDVFISCQEEFRVILSNYKAAVSKPPLDRLISEFFERSVKALDICNASRDGIEKIRLLQKYLDIVLSALGSHERALSEGQMRRARKALMDLALAVLDDKDSGSVFSQRNRSFGRHNKSKDTQQHSAGHSRSLSWSVSHSWSAAKQLNSIAANLVPPRGNEIVATNGLAAPVFTMNYVLMFVLWALVAAIPCQDRGLNIHFSLLRQFSWSTSVHLLHERIMEESKKRERRNSIGLLKEIYQLEKCARQLTDLVDLVQFPLTEELKLELQDGVDKLALVCEALKNGLNPLERQVREVFRKIILCRTEGLEYLSKSNNLGP</sequence>
<dbReference type="AlphaFoldDB" id="A0AAD7KVK7"/>
<evidence type="ECO:0000256" key="6">
    <source>
        <dbReference type="SAM" id="MobiDB-lite"/>
    </source>
</evidence>
<evidence type="ECO:0000256" key="3">
    <source>
        <dbReference type="ARBA" id="ARBA00022989"/>
    </source>
</evidence>
<comment type="caution">
    <text evidence="7">The sequence shown here is derived from an EMBL/GenBank/DDBJ whole genome shotgun (WGS) entry which is preliminary data.</text>
</comment>
<protein>
    <submittedName>
        <fullName evidence="7">UPF0496 protein 4</fullName>
    </submittedName>
</protein>
<dbReference type="Pfam" id="PF05633">
    <property type="entry name" value="ROH1-like"/>
    <property type="match status" value="1"/>
</dbReference>
<dbReference type="InterPro" id="IPR008511">
    <property type="entry name" value="ROH1-like"/>
</dbReference>
<comment type="subcellular location">
    <subcellularLocation>
        <location evidence="1">Membrane</location>
        <topology evidence="1">Single-pass membrane protein</topology>
    </subcellularLocation>
</comment>
<organism evidence="7 8">
    <name type="scientific">Quillaja saponaria</name>
    <name type="common">Soap bark tree</name>
    <dbReference type="NCBI Taxonomy" id="32244"/>
    <lineage>
        <taxon>Eukaryota</taxon>
        <taxon>Viridiplantae</taxon>
        <taxon>Streptophyta</taxon>
        <taxon>Embryophyta</taxon>
        <taxon>Tracheophyta</taxon>
        <taxon>Spermatophyta</taxon>
        <taxon>Magnoliopsida</taxon>
        <taxon>eudicotyledons</taxon>
        <taxon>Gunneridae</taxon>
        <taxon>Pentapetalae</taxon>
        <taxon>rosids</taxon>
        <taxon>fabids</taxon>
        <taxon>Fabales</taxon>
        <taxon>Quillajaceae</taxon>
        <taxon>Quillaja</taxon>
    </lineage>
</organism>
<evidence type="ECO:0000313" key="8">
    <source>
        <dbReference type="Proteomes" id="UP001163823"/>
    </source>
</evidence>
<evidence type="ECO:0000256" key="1">
    <source>
        <dbReference type="ARBA" id="ARBA00004167"/>
    </source>
</evidence>
<proteinExistence type="inferred from homology"/>
<keyword evidence="4" id="KW-0472">Membrane</keyword>